<comment type="caution">
    <text evidence="2">The sequence shown here is derived from an EMBL/GenBank/DDBJ whole genome shotgun (WGS) entry which is preliminary data.</text>
</comment>
<reference evidence="2 3" key="1">
    <citation type="journal article" date="2021" name="Sci. Rep.">
        <title>Chromosome anchoring in Senegalese sole (Solea senegalensis) reveals sex-associated markers and genome rearrangements in flatfish.</title>
        <authorList>
            <person name="Guerrero-Cozar I."/>
            <person name="Gomez-Garrido J."/>
            <person name="Berbel C."/>
            <person name="Martinez-Blanch J.F."/>
            <person name="Alioto T."/>
            <person name="Claros M.G."/>
            <person name="Gagnaire P.A."/>
            <person name="Manchado M."/>
        </authorList>
    </citation>
    <scope>NUCLEOTIDE SEQUENCE [LARGE SCALE GENOMIC DNA]</scope>
    <source>
        <strain evidence="2">Sse05_10M</strain>
    </source>
</reference>
<dbReference type="AlphaFoldDB" id="A0AAV6R7D1"/>
<evidence type="ECO:0000256" key="1">
    <source>
        <dbReference type="SAM" id="MobiDB-lite"/>
    </source>
</evidence>
<proteinExistence type="predicted"/>
<evidence type="ECO:0000313" key="2">
    <source>
        <dbReference type="EMBL" id="KAG7501108.1"/>
    </source>
</evidence>
<feature type="region of interest" description="Disordered" evidence="1">
    <location>
        <begin position="1"/>
        <end position="21"/>
    </location>
</feature>
<organism evidence="2 3">
    <name type="scientific">Solea senegalensis</name>
    <name type="common">Senegalese sole</name>
    <dbReference type="NCBI Taxonomy" id="28829"/>
    <lineage>
        <taxon>Eukaryota</taxon>
        <taxon>Metazoa</taxon>
        <taxon>Chordata</taxon>
        <taxon>Craniata</taxon>
        <taxon>Vertebrata</taxon>
        <taxon>Euteleostomi</taxon>
        <taxon>Actinopterygii</taxon>
        <taxon>Neopterygii</taxon>
        <taxon>Teleostei</taxon>
        <taxon>Neoteleostei</taxon>
        <taxon>Acanthomorphata</taxon>
        <taxon>Carangaria</taxon>
        <taxon>Pleuronectiformes</taxon>
        <taxon>Pleuronectoidei</taxon>
        <taxon>Soleidae</taxon>
        <taxon>Solea</taxon>
    </lineage>
</organism>
<accession>A0AAV6R7D1</accession>
<gene>
    <name evidence="2" type="ORF">JOB18_040040</name>
</gene>
<sequence>MWKYTLDSSKPNEDSAMNSTRRVYRPPSFKGIHLLALSLEWTGLRGPRSRRGSGFQPRYLKTRGPGFQITTRSRSWEILRDAALLAYIVWRATTQVVLSHRK</sequence>
<dbReference type="EMBL" id="JAGKHQ010000013">
    <property type="protein sequence ID" value="KAG7501108.1"/>
    <property type="molecule type" value="Genomic_DNA"/>
</dbReference>
<protein>
    <submittedName>
        <fullName evidence="2">Uncharacterized protein</fullName>
    </submittedName>
</protein>
<keyword evidence="3" id="KW-1185">Reference proteome</keyword>
<evidence type="ECO:0000313" key="3">
    <source>
        <dbReference type="Proteomes" id="UP000693946"/>
    </source>
</evidence>
<dbReference type="Proteomes" id="UP000693946">
    <property type="component" value="Linkage Group LG20"/>
</dbReference>
<name>A0AAV6R7D1_SOLSE</name>